<evidence type="ECO:0000259" key="4">
    <source>
        <dbReference type="PROSITE" id="PS51352"/>
    </source>
</evidence>
<feature type="domain" description="Thioredoxin" evidence="4">
    <location>
        <begin position="258"/>
        <end position="371"/>
    </location>
</feature>
<accession>A0A5N5TJW2</accession>
<dbReference type="CDD" id="cd02997">
    <property type="entry name" value="PDI_a_PDIR"/>
    <property type="match status" value="3"/>
</dbReference>
<name>A0A5N5TJW2_9CRUS</name>
<dbReference type="PRINTS" id="PR00421">
    <property type="entry name" value="THIOREDOXIN"/>
</dbReference>
<dbReference type="FunFam" id="3.40.30.10:FF:000029">
    <property type="entry name" value="protein disulfide-isomerase A5 isoform X2"/>
    <property type="match status" value="1"/>
</dbReference>
<feature type="signal peptide" evidence="3">
    <location>
        <begin position="1"/>
        <end position="21"/>
    </location>
</feature>
<dbReference type="GO" id="GO:0003756">
    <property type="term" value="F:protein disulfide isomerase activity"/>
    <property type="evidence" value="ECO:0007669"/>
    <property type="project" value="InterPro"/>
</dbReference>
<dbReference type="PROSITE" id="PS51352">
    <property type="entry name" value="THIOREDOXIN_2"/>
    <property type="match status" value="3"/>
</dbReference>
<dbReference type="InterPro" id="IPR013766">
    <property type="entry name" value="Thioredoxin_domain"/>
</dbReference>
<comment type="caution">
    <text evidence="5">The sequence shown here is derived from an EMBL/GenBank/DDBJ whole genome shotgun (WGS) entry which is preliminary data.</text>
</comment>
<dbReference type="InterPro" id="IPR036249">
    <property type="entry name" value="Thioredoxin-like_sf"/>
</dbReference>
<protein>
    <submittedName>
        <fullName evidence="5">Protein disulfide-isomerase A5</fullName>
    </submittedName>
</protein>
<dbReference type="Gene3D" id="3.40.30.10">
    <property type="entry name" value="Glutaredoxin"/>
    <property type="match status" value="4"/>
</dbReference>
<evidence type="ECO:0000313" key="6">
    <source>
        <dbReference type="Proteomes" id="UP000326759"/>
    </source>
</evidence>
<feature type="chain" id="PRO_5024355760" evidence="3">
    <location>
        <begin position="22"/>
        <end position="551"/>
    </location>
</feature>
<comment type="similarity">
    <text evidence="1">Belongs to the protein disulfide isomerase family.</text>
</comment>
<dbReference type="InterPro" id="IPR051063">
    <property type="entry name" value="PDI"/>
</dbReference>
<dbReference type="OrthoDB" id="10264505at2759"/>
<dbReference type="GO" id="GO:0006457">
    <property type="term" value="P:protein folding"/>
    <property type="evidence" value="ECO:0007669"/>
    <property type="project" value="TreeGrafter"/>
</dbReference>
<dbReference type="SUPFAM" id="SSF52833">
    <property type="entry name" value="Thioredoxin-like"/>
    <property type="match status" value="3"/>
</dbReference>
<dbReference type="PANTHER" id="PTHR45672">
    <property type="entry name" value="PROTEIN DISULFIDE-ISOMERASE C17H9.14C-RELATED"/>
    <property type="match status" value="1"/>
</dbReference>
<organism evidence="5 6">
    <name type="scientific">Armadillidium nasatum</name>
    <dbReference type="NCBI Taxonomy" id="96803"/>
    <lineage>
        <taxon>Eukaryota</taxon>
        <taxon>Metazoa</taxon>
        <taxon>Ecdysozoa</taxon>
        <taxon>Arthropoda</taxon>
        <taxon>Crustacea</taxon>
        <taxon>Multicrustacea</taxon>
        <taxon>Malacostraca</taxon>
        <taxon>Eumalacostraca</taxon>
        <taxon>Peracarida</taxon>
        <taxon>Isopoda</taxon>
        <taxon>Oniscidea</taxon>
        <taxon>Crinocheta</taxon>
        <taxon>Armadillidiidae</taxon>
        <taxon>Armadillidium</taxon>
    </lineage>
</organism>
<feature type="region of interest" description="Disordered" evidence="2">
    <location>
        <begin position="493"/>
        <end position="514"/>
    </location>
</feature>
<gene>
    <name evidence="5" type="primary">Pdia5</name>
    <name evidence="5" type="ORF">Anas_00323</name>
</gene>
<keyword evidence="3" id="KW-0732">Signal</keyword>
<dbReference type="AlphaFoldDB" id="A0A5N5TJW2"/>
<dbReference type="InterPro" id="IPR017937">
    <property type="entry name" value="Thioredoxin_CS"/>
</dbReference>
<dbReference type="EMBL" id="SEYY01000804">
    <property type="protein sequence ID" value="KAB7506453.1"/>
    <property type="molecule type" value="Genomic_DNA"/>
</dbReference>
<proteinExistence type="inferred from homology"/>
<dbReference type="Proteomes" id="UP000326759">
    <property type="component" value="Unassembled WGS sequence"/>
</dbReference>
<keyword evidence="6" id="KW-1185">Reference proteome</keyword>
<evidence type="ECO:0000256" key="1">
    <source>
        <dbReference type="ARBA" id="ARBA00006347"/>
    </source>
</evidence>
<dbReference type="Pfam" id="PF00085">
    <property type="entry name" value="Thioredoxin"/>
    <property type="match status" value="3"/>
</dbReference>
<evidence type="ECO:0000313" key="5">
    <source>
        <dbReference type="EMBL" id="KAB7506453.1"/>
    </source>
</evidence>
<sequence length="551" mass="62654">MNISIYPCFVLLLVFGREGLASKPQSFVETVSDSKDWKKILRTRTNVLVLYTKGKVKNEIASVFADVSRELRGTATLIQIDCVGEGKKLCKKNRVEPISYILKHYKDGDFHKDYDRKETVQSMVTFLRDPSGDLPWDEDPNGEDVTHINDIQSLNKLLKREKSFMMMFYAPWCGFCKRLKPDYSSAATELKTTHVLAAMDVNKPENAQARIKYNITGFPTLIYFENGAPKYTYEGENNKAGIVSFMKEPGPAQEKPKEDLWSDVPSDVVHLTDSTFHTFLKTHSSVMVMFYAPWCGHCKKMKPEFTSAAATLKEKSINGKLAAVDATKEKKLGSEFGVKGYPTLKYFKDGEFAFDVSSLREKDKIVEFMLNPKEPPPPPPPEKPWSEIDSAVVHLDEENFKQFLKKKKHVLVMFYAPWCGHCKKAKPEFISAAEHFADDPKVEFAAIDCTLYQQLCSLNDVRGYPTFKYFNYYKNTKPYNGGRTETDFVSFMSDPENPLSGSPPPPPSPEEEWNSLAGSEYLQHLTAATFDSFLQNKVVLVMVHSLQSYEE</sequence>
<keyword evidence="5" id="KW-0413">Isomerase</keyword>
<dbReference type="GO" id="GO:0005783">
    <property type="term" value="C:endoplasmic reticulum"/>
    <property type="evidence" value="ECO:0007669"/>
    <property type="project" value="TreeGrafter"/>
</dbReference>
<feature type="domain" description="Thioredoxin" evidence="4">
    <location>
        <begin position="125"/>
        <end position="251"/>
    </location>
</feature>
<dbReference type="PROSITE" id="PS00194">
    <property type="entry name" value="THIOREDOXIN_1"/>
    <property type="match status" value="1"/>
</dbReference>
<evidence type="ECO:0000256" key="3">
    <source>
        <dbReference type="SAM" id="SignalP"/>
    </source>
</evidence>
<feature type="domain" description="Thioredoxin" evidence="4">
    <location>
        <begin position="372"/>
        <end position="497"/>
    </location>
</feature>
<dbReference type="InterPro" id="IPR046374">
    <property type="entry name" value="PDI_a_PDIR"/>
</dbReference>
<dbReference type="PANTHER" id="PTHR45672:SF2">
    <property type="entry name" value="PROTEIN DISULFIDE-ISOMERASE A5"/>
    <property type="match status" value="1"/>
</dbReference>
<reference evidence="5 6" key="1">
    <citation type="journal article" date="2019" name="PLoS Biol.">
        <title>Sex chromosomes control vertical transmission of feminizing Wolbachia symbionts in an isopod.</title>
        <authorList>
            <person name="Becking T."/>
            <person name="Chebbi M.A."/>
            <person name="Giraud I."/>
            <person name="Moumen B."/>
            <person name="Laverre T."/>
            <person name="Caubet Y."/>
            <person name="Peccoud J."/>
            <person name="Gilbert C."/>
            <person name="Cordaux R."/>
        </authorList>
    </citation>
    <scope>NUCLEOTIDE SEQUENCE [LARGE SCALE GENOMIC DNA]</scope>
    <source>
        <strain evidence="5">ANa2</strain>
        <tissue evidence="5">Whole body excluding digestive tract and cuticle</tissue>
    </source>
</reference>
<evidence type="ECO:0000256" key="2">
    <source>
        <dbReference type="SAM" id="MobiDB-lite"/>
    </source>
</evidence>